<name>A0AAV5AMP2_9AGAM</name>
<dbReference type="PIRSF" id="PIRSF002590">
    <property type="entry name" value="HSP9/HSP12_fun"/>
    <property type="match status" value="1"/>
</dbReference>
<dbReference type="EMBL" id="BPWL01000008">
    <property type="protein sequence ID" value="GJJ13195.1"/>
    <property type="molecule type" value="Genomic_DNA"/>
</dbReference>
<evidence type="ECO:0000313" key="2">
    <source>
        <dbReference type="EMBL" id="GJJ13195.1"/>
    </source>
</evidence>
<sequence length="80" mass="8594">MSDQGRESLTDKAKSSMKPESEKSTYEKATDKVKGAYDTVAGKVQPESQKSTTQQATDKVTGKDKSMTESAKDTMGGNGR</sequence>
<accession>A0AAV5AMP2</accession>
<dbReference type="AlphaFoldDB" id="A0AAV5AMP2"/>
<dbReference type="Proteomes" id="UP001050691">
    <property type="component" value="Unassembled WGS sequence"/>
</dbReference>
<gene>
    <name evidence="2" type="ORF">Clacol_007446</name>
</gene>
<evidence type="ECO:0000256" key="1">
    <source>
        <dbReference type="SAM" id="MobiDB-lite"/>
    </source>
</evidence>
<dbReference type="Gene3D" id="6.10.250.2440">
    <property type="match status" value="2"/>
</dbReference>
<dbReference type="InterPro" id="IPR007250">
    <property type="entry name" value="HSP9_HSP12"/>
</dbReference>
<feature type="region of interest" description="Disordered" evidence="1">
    <location>
        <begin position="1"/>
        <end position="80"/>
    </location>
</feature>
<feature type="compositionally biased region" description="Polar residues" evidence="1">
    <location>
        <begin position="46"/>
        <end position="58"/>
    </location>
</feature>
<comment type="caution">
    <text evidence="2">The sequence shown here is derived from an EMBL/GenBank/DDBJ whole genome shotgun (WGS) entry which is preliminary data.</text>
</comment>
<feature type="compositionally biased region" description="Basic and acidic residues" evidence="1">
    <location>
        <begin position="60"/>
        <end position="72"/>
    </location>
</feature>
<proteinExistence type="predicted"/>
<organism evidence="2 3">
    <name type="scientific">Clathrus columnatus</name>
    <dbReference type="NCBI Taxonomy" id="1419009"/>
    <lineage>
        <taxon>Eukaryota</taxon>
        <taxon>Fungi</taxon>
        <taxon>Dikarya</taxon>
        <taxon>Basidiomycota</taxon>
        <taxon>Agaricomycotina</taxon>
        <taxon>Agaricomycetes</taxon>
        <taxon>Phallomycetidae</taxon>
        <taxon>Phallales</taxon>
        <taxon>Clathraceae</taxon>
        <taxon>Clathrus</taxon>
    </lineage>
</organism>
<keyword evidence="3" id="KW-1185">Reference proteome</keyword>
<dbReference type="Pfam" id="PF04119">
    <property type="entry name" value="HSP9_HSP12"/>
    <property type="match status" value="1"/>
</dbReference>
<protein>
    <submittedName>
        <fullName evidence="2">Uncharacterized protein</fullName>
    </submittedName>
</protein>
<evidence type="ECO:0000313" key="3">
    <source>
        <dbReference type="Proteomes" id="UP001050691"/>
    </source>
</evidence>
<feature type="compositionally biased region" description="Basic and acidic residues" evidence="1">
    <location>
        <begin position="1"/>
        <end position="35"/>
    </location>
</feature>
<reference evidence="2" key="1">
    <citation type="submission" date="2021-10" db="EMBL/GenBank/DDBJ databases">
        <title>De novo Genome Assembly of Clathrus columnatus (Basidiomycota, Fungi) Using Illumina and Nanopore Sequence Data.</title>
        <authorList>
            <person name="Ogiso-Tanaka E."/>
            <person name="Itagaki H."/>
            <person name="Hosoya T."/>
            <person name="Hosaka K."/>
        </authorList>
    </citation>
    <scope>NUCLEOTIDE SEQUENCE</scope>
    <source>
        <strain evidence="2">MO-923</strain>
    </source>
</reference>